<reference evidence="1" key="1">
    <citation type="submission" date="2020-07" db="EMBL/GenBank/DDBJ databases">
        <authorList>
            <person name="Pettersson B.M.F."/>
            <person name="Behra P.R.K."/>
            <person name="Ramesh M."/>
            <person name="Das S."/>
            <person name="Dasgupta S."/>
            <person name="Kirsebom L.A."/>
        </authorList>
    </citation>
    <scope>NUCLEOTIDE SEQUENCE</scope>
    <source>
        <strain evidence="1">DSM 44242</strain>
    </source>
</reference>
<name>A0AAW5TG43_9MYCO</name>
<protein>
    <submittedName>
        <fullName evidence="1">Uncharacterized protein</fullName>
    </submittedName>
</protein>
<organism evidence="1 2">
    <name type="scientific">Mycolicibacterium porcinum</name>
    <dbReference type="NCBI Taxonomy" id="39693"/>
    <lineage>
        <taxon>Bacteria</taxon>
        <taxon>Bacillati</taxon>
        <taxon>Actinomycetota</taxon>
        <taxon>Actinomycetes</taxon>
        <taxon>Mycobacteriales</taxon>
        <taxon>Mycobacteriaceae</taxon>
        <taxon>Mycolicibacterium</taxon>
    </lineage>
</organism>
<dbReference type="AlphaFoldDB" id="A0AAW5TG43"/>
<sequence>MAGDEIDINEAITLYLKHYPGKNEAEFASHFGPTAAAVAKGQVRVILEEAMNIKPDWNSMSLNDAGDYVESVMRDRHPELSAKSLESIGNYFTYLMR</sequence>
<gene>
    <name evidence="1" type="ORF">H5P34_33510</name>
</gene>
<dbReference type="RefSeq" id="WP_036445792.1">
    <property type="nucleotide sequence ID" value="NZ_JACKVC010000036.1"/>
</dbReference>
<dbReference type="Proteomes" id="UP001141659">
    <property type="component" value="Unassembled WGS sequence"/>
</dbReference>
<proteinExistence type="predicted"/>
<dbReference type="EMBL" id="JACKVC010000036">
    <property type="protein sequence ID" value="MCV7392977.1"/>
    <property type="molecule type" value="Genomic_DNA"/>
</dbReference>
<evidence type="ECO:0000313" key="1">
    <source>
        <dbReference type="EMBL" id="MCV7392977.1"/>
    </source>
</evidence>
<reference evidence="1" key="2">
    <citation type="journal article" date="2022" name="BMC Genomics">
        <title>Comparative genome analysis of mycobacteria focusing on tRNA and non-coding RNA.</title>
        <authorList>
            <person name="Behra P.R.K."/>
            <person name="Pettersson B.M.F."/>
            <person name="Ramesh M."/>
            <person name="Das S."/>
            <person name="Dasgupta S."/>
            <person name="Kirsebom L.A."/>
        </authorList>
    </citation>
    <scope>NUCLEOTIDE SEQUENCE</scope>
    <source>
        <strain evidence="1">DSM 44242</strain>
    </source>
</reference>
<comment type="caution">
    <text evidence="1">The sequence shown here is derived from an EMBL/GenBank/DDBJ whole genome shotgun (WGS) entry which is preliminary data.</text>
</comment>
<evidence type="ECO:0000313" key="2">
    <source>
        <dbReference type="Proteomes" id="UP001141659"/>
    </source>
</evidence>
<accession>A0AAW5TG43</accession>